<name>A0A401GV59_9APHY</name>
<dbReference type="SUPFAM" id="SSF56281">
    <property type="entry name" value="Metallo-hydrolase/oxidoreductase"/>
    <property type="match status" value="1"/>
</dbReference>
<evidence type="ECO:0000259" key="1">
    <source>
        <dbReference type="Pfam" id="PF00753"/>
    </source>
</evidence>
<evidence type="ECO:0000313" key="2">
    <source>
        <dbReference type="EMBL" id="GBE86073.1"/>
    </source>
</evidence>
<dbReference type="GeneID" id="38782990"/>
<dbReference type="STRING" id="139825.A0A401GV59"/>
<evidence type="ECO:0000313" key="3">
    <source>
        <dbReference type="Proteomes" id="UP000287166"/>
    </source>
</evidence>
<dbReference type="InterPro" id="IPR041712">
    <property type="entry name" value="DHPS-like_MBL-fold"/>
</dbReference>
<gene>
    <name evidence="2" type="ORF">SCP_0805970</name>
</gene>
<dbReference type="Gene3D" id="3.60.15.10">
    <property type="entry name" value="Ribonuclease Z/Hydroxyacylglutathione hydrolase-like"/>
    <property type="match status" value="1"/>
</dbReference>
<dbReference type="InterPro" id="IPR036866">
    <property type="entry name" value="RibonucZ/Hydroxyglut_hydro"/>
</dbReference>
<protein>
    <submittedName>
        <fullName evidence="2">Metallo-beta-lactamase protein</fullName>
    </submittedName>
</protein>
<dbReference type="AlphaFoldDB" id="A0A401GV59"/>
<reference evidence="2 3" key="1">
    <citation type="journal article" date="2018" name="Sci. Rep.">
        <title>Genome sequence of the cauliflower mushroom Sparassis crispa (Hanabiratake) and its association with beneficial usage.</title>
        <authorList>
            <person name="Kiyama R."/>
            <person name="Furutani Y."/>
            <person name="Kawaguchi K."/>
            <person name="Nakanishi T."/>
        </authorList>
    </citation>
    <scope>NUCLEOTIDE SEQUENCE [LARGE SCALE GENOMIC DNA]</scope>
</reference>
<accession>A0A401GV59</accession>
<dbReference type="CDD" id="cd07713">
    <property type="entry name" value="DHPS-like_MBL-fold"/>
    <property type="match status" value="1"/>
</dbReference>
<dbReference type="InterPro" id="IPR052926">
    <property type="entry name" value="Metallo-beta-lactamase_dom"/>
</dbReference>
<dbReference type="EMBL" id="BFAD01000008">
    <property type="protein sequence ID" value="GBE86073.1"/>
    <property type="molecule type" value="Genomic_DNA"/>
</dbReference>
<dbReference type="PANTHER" id="PTHR13754:SF13">
    <property type="entry name" value="METALLO-BETA-LACTAMASE SUPERFAMILY PROTEIN (AFU_ORTHOLOGUE AFUA_3G07630)"/>
    <property type="match status" value="1"/>
</dbReference>
<feature type="domain" description="Metallo-beta-lactamase" evidence="1">
    <location>
        <begin position="126"/>
        <end position="186"/>
    </location>
</feature>
<keyword evidence="3" id="KW-1185">Reference proteome</keyword>
<sequence>MRVFLLPTSNPDRRASKKKKEAYTVTFPCTKIAGNCGRTSRPLRTSNLVLPPPAIAMSPTLKSVDRLVVKFIVDNSVEWLTTLPPGFTHERPQHLFEQKPELCEISGVPIIDLEKYCCGAHGFSALIETQVDGETHLILFDTGPDSRTMARNLDALQVPIERIERVILSHWHADHSGGLLTFLQRRTSSTLQSSPCIVDLHPDRPVFRGVGSRARILGRLPADPTLEQIAREGGVVETHMEGHAVAGGSVWVSGEIPRVTEWEGGILGGVRWVEEQGKGEWVKDEFIMDERYAVVDVAGKGLVIFSACSHAGIVNVVKDVITHFSRPVHMIIGGLHLASTDLAPRIAPTVNFLAKEVTPPPQFILPMHCTGFGAKLALEAAFGEGCVPAGVGVKVEVTA</sequence>
<organism evidence="2 3">
    <name type="scientific">Sparassis crispa</name>
    <dbReference type="NCBI Taxonomy" id="139825"/>
    <lineage>
        <taxon>Eukaryota</taxon>
        <taxon>Fungi</taxon>
        <taxon>Dikarya</taxon>
        <taxon>Basidiomycota</taxon>
        <taxon>Agaricomycotina</taxon>
        <taxon>Agaricomycetes</taxon>
        <taxon>Polyporales</taxon>
        <taxon>Sparassidaceae</taxon>
        <taxon>Sparassis</taxon>
    </lineage>
</organism>
<proteinExistence type="predicted"/>
<dbReference type="RefSeq" id="XP_027616986.1">
    <property type="nucleotide sequence ID" value="XM_027761185.1"/>
</dbReference>
<dbReference type="PANTHER" id="PTHR13754">
    <property type="entry name" value="METALLO-BETA-LACTAMASE SUPERFAMILY PROTEIN"/>
    <property type="match status" value="1"/>
</dbReference>
<comment type="caution">
    <text evidence="2">The sequence shown here is derived from an EMBL/GenBank/DDBJ whole genome shotgun (WGS) entry which is preliminary data.</text>
</comment>
<dbReference type="Pfam" id="PF00753">
    <property type="entry name" value="Lactamase_B"/>
    <property type="match status" value="1"/>
</dbReference>
<dbReference type="InParanoid" id="A0A401GV59"/>
<dbReference type="OrthoDB" id="1470350at2759"/>
<dbReference type="InterPro" id="IPR001279">
    <property type="entry name" value="Metallo-B-lactamas"/>
</dbReference>
<dbReference type="Proteomes" id="UP000287166">
    <property type="component" value="Unassembled WGS sequence"/>
</dbReference>
<dbReference type="GO" id="GO:0016740">
    <property type="term" value="F:transferase activity"/>
    <property type="evidence" value="ECO:0007669"/>
    <property type="project" value="TreeGrafter"/>
</dbReference>